<proteinExistence type="predicted"/>
<accession>A0ABQ9ZKB0</accession>
<name>A0ABQ9ZKB0_9CRUS</name>
<sequence length="86" mass="9873">MRQSLLCFPAFVGVTKTLRFCWIPHGLSVNVFAEIEEPFECDEEDTKGCWNSQEDLQPIETISAAVPKCEELYDTCDWQQPIWSDG</sequence>
<comment type="caution">
    <text evidence="1">The sequence shown here is derived from an EMBL/GenBank/DDBJ whole genome shotgun (WGS) entry which is preliminary data.</text>
</comment>
<evidence type="ECO:0000313" key="1">
    <source>
        <dbReference type="EMBL" id="KAK4013363.1"/>
    </source>
</evidence>
<dbReference type="Proteomes" id="UP001234178">
    <property type="component" value="Unassembled WGS sequence"/>
</dbReference>
<gene>
    <name evidence="1" type="ORF">OUZ56_025695</name>
</gene>
<keyword evidence="2" id="KW-1185">Reference proteome</keyword>
<protein>
    <submittedName>
        <fullName evidence="1">Uncharacterized protein</fullName>
    </submittedName>
</protein>
<evidence type="ECO:0000313" key="2">
    <source>
        <dbReference type="Proteomes" id="UP001234178"/>
    </source>
</evidence>
<organism evidence="1 2">
    <name type="scientific">Daphnia magna</name>
    <dbReference type="NCBI Taxonomy" id="35525"/>
    <lineage>
        <taxon>Eukaryota</taxon>
        <taxon>Metazoa</taxon>
        <taxon>Ecdysozoa</taxon>
        <taxon>Arthropoda</taxon>
        <taxon>Crustacea</taxon>
        <taxon>Branchiopoda</taxon>
        <taxon>Diplostraca</taxon>
        <taxon>Cladocera</taxon>
        <taxon>Anomopoda</taxon>
        <taxon>Daphniidae</taxon>
        <taxon>Daphnia</taxon>
    </lineage>
</organism>
<reference evidence="1 2" key="1">
    <citation type="journal article" date="2023" name="Nucleic Acids Res.">
        <title>The hologenome of Daphnia magna reveals possible DNA methylation and microbiome-mediated evolution of the host genome.</title>
        <authorList>
            <person name="Chaturvedi A."/>
            <person name="Li X."/>
            <person name="Dhandapani V."/>
            <person name="Marshall H."/>
            <person name="Kissane S."/>
            <person name="Cuenca-Cambronero M."/>
            <person name="Asole G."/>
            <person name="Calvet F."/>
            <person name="Ruiz-Romero M."/>
            <person name="Marangio P."/>
            <person name="Guigo R."/>
            <person name="Rago D."/>
            <person name="Mirbahai L."/>
            <person name="Eastwood N."/>
            <person name="Colbourne J.K."/>
            <person name="Zhou J."/>
            <person name="Mallon E."/>
            <person name="Orsini L."/>
        </authorList>
    </citation>
    <scope>NUCLEOTIDE SEQUENCE [LARGE SCALE GENOMIC DNA]</scope>
    <source>
        <strain evidence="1">LRV0_1</strain>
    </source>
</reference>
<dbReference type="EMBL" id="JAOYFB010000004">
    <property type="protein sequence ID" value="KAK4013363.1"/>
    <property type="molecule type" value="Genomic_DNA"/>
</dbReference>